<proteinExistence type="predicted"/>
<dbReference type="EMBL" id="JAACFV010000098">
    <property type="protein sequence ID" value="KAF7505890.1"/>
    <property type="molecule type" value="Genomic_DNA"/>
</dbReference>
<evidence type="ECO:0000313" key="2">
    <source>
        <dbReference type="EMBL" id="KAF7505890.1"/>
    </source>
</evidence>
<feature type="region of interest" description="Disordered" evidence="1">
    <location>
        <begin position="1"/>
        <end position="73"/>
    </location>
</feature>
<keyword evidence="3" id="KW-1185">Reference proteome</keyword>
<dbReference type="AlphaFoldDB" id="A0A8H7AB37"/>
<gene>
    <name evidence="2" type="ORF">GJ744_012425</name>
</gene>
<evidence type="ECO:0000256" key="1">
    <source>
        <dbReference type="SAM" id="MobiDB-lite"/>
    </source>
</evidence>
<sequence length="73" mass="8153">MVRSCRTICNRANSSTPGGSSTASDDKWIAKANPYITPNSEEDRRTPVFSLLSNSPEPQERRKVQTSVLIEDR</sequence>
<reference evidence="2" key="1">
    <citation type="submission" date="2020-02" db="EMBL/GenBank/DDBJ databases">
        <authorList>
            <person name="Palmer J.M."/>
        </authorList>
    </citation>
    <scope>NUCLEOTIDE SEQUENCE</scope>
    <source>
        <strain evidence="2">EPUS1.4</strain>
        <tissue evidence="2">Thallus</tissue>
    </source>
</reference>
<organism evidence="2 3">
    <name type="scientific">Endocarpon pusillum</name>
    <dbReference type="NCBI Taxonomy" id="364733"/>
    <lineage>
        <taxon>Eukaryota</taxon>
        <taxon>Fungi</taxon>
        <taxon>Dikarya</taxon>
        <taxon>Ascomycota</taxon>
        <taxon>Pezizomycotina</taxon>
        <taxon>Eurotiomycetes</taxon>
        <taxon>Chaetothyriomycetidae</taxon>
        <taxon>Verrucariales</taxon>
        <taxon>Verrucariaceae</taxon>
        <taxon>Endocarpon</taxon>
    </lineage>
</organism>
<dbReference type="Proteomes" id="UP000606974">
    <property type="component" value="Unassembled WGS sequence"/>
</dbReference>
<name>A0A8H7AB37_9EURO</name>
<evidence type="ECO:0000313" key="3">
    <source>
        <dbReference type="Proteomes" id="UP000606974"/>
    </source>
</evidence>
<comment type="caution">
    <text evidence="2">The sequence shown here is derived from an EMBL/GenBank/DDBJ whole genome shotgun (WGS) entry which is preliminary data.</text>
</comment>
<feature type="compositionally biased region" description="Polar residues" evidence="1">
    <location>
        <begin position="10"/>
        <end position="23"/>
    </location>
</feature>
<protein>
    <submittedName>
        <fullName evidence="2">Uncharacterized protein</fullName>
    </submittedName>
</protein>
<accession>A0A8H7AB37</accession>